<dbReference type="OrthoDB" id="2061576at2"/>
<dbReference type="EMBL" id="BJWF01000050">
    <property type="protein sequence ID" value="GEL93122.1"/>
    <property type="molecule type" value="Genomic_DNA"/>
</dbReference>
<proteinExistence type="predicted"/>
<dbReference type="Proteomes" id="UP000192477">
    <property type="component" value="Unassembled WGS sequence"/>
</dbReference>
<sequence length="107" mass="12836">MSMLLTELKQLLDQMNLPISYREWKPGQVPELPYLLYYENSSDNFYADNEVFLKKTDVIIELYTNTKNIREENKLEELLSTNKIPFDTYETYLSSEQMYLKAYEINI</sequence>
<reference evidence="1 4" key="2">
    <citation type="submission" date="2019-07" db="EMBL/GenBank/DDBJ databases">
        <title>Whole genome shotgun sequence of Enterococcus villorum NBRC 100699.</title>
        <authorList>
            <person name="Hosoyama A."/>
            <person name="Uohara A."/>
            <person name="Ohji S."/>
            <person name="Ichikawa N."/>
        </authorList>
    </citation>
    <scope>NUCLEOTIDE SEQUENCE [LARGE SCALE GENOMIC DNA]</scope>
    <source>
        <strain evidence="1 4">NBRC 100699</strain>
    </source>
</reference>
<evidence type="ECO:0008006" key="5">
    <source>
        <dbReference type="Google" id="ProtNLM"/>
    </source>
</evidence>
<organism evidence="2 3">
    <name type="scientific">Enterococcus villorum</name>
    <dbReference type="NCBI Taxonomy" id="112904"/>
    <lineage>
        <taxon>Bacteria</taxon>
        <taxon>Bacillati</taxon>
        <taxon>Bacillota</taxon>
        <taxon>Bacilli</taxon>
        <taxon>Lactobacillales</taxon>
        <taxon>Enterococcaceae</taxon>
        <taxon>Enterococcus</taxon>
    </lineage>
</organism>
<dbReference type="RefSeq" id="WP_002341985.1">
    <property type="nucleotide sequence ID" value="NZ_BJWF01000050.1"/>
</dbReference>
<accession>A0A1V8Y5C9</accession>
<dbReference type="AlphaFoldDB" id="A0A1V8Y5C9"/>
<gene>
    <name evidence="1" type="primary">pi238</name>
    <name evidence="2" type="ORF">BH747_13600</name>
    <name evidence="1" type="ORF">EVI01_24590</name>
</gene>
<evidence type="ECO:0000313" key="2">
    <source>
        <dbReference type="EMBL" id="OQO67817.1"/>
    </source>
</evidence>
<comment type="caution">
    <text evidence="2">The sequence shown here is derived from an EMBL/GenBank/DDBJ whole genome shotgun (WGS) entry which is preliminary data.</text>
</comment>
<dbReference type="EMBL" id="MJEA01000025">
    <property type="protein sequence ID" value="OQO67817.1"/>
    <property type="molecule type" value="Genomic_DNA"/>
</dbReference>
<evidence type="ECO:0000313" key="1">
    <source>
        <dbReference type="EMBL" id="GEL93122.1"/>
    </source>
</evidence>
<evidence type="ECO:0000313" key="4">
    <source>
        <dbReference type="Proteomes" id="UP000321830"/>
    </source>
</evidence>
<dbReference type="Proteomes" id="UP000321830">
    <property type="component" value="Unassembled WGS sequence"/>
</dbReference>
<name>A0A1V8Y5C9_9ENTE</name>
<reference evidence="2 3" key="1">
    <citation type="journal article" date="2017" name="BMC Microbiol.">
        <title>Comparative genomics of Enterococcus spp. isolated from bovine feces.</title>
        <authorList>
            <person name="Beukers A.G."/>
            <person name="Zaheer R."/>
            <person name="Goji N."/>
            <person name="Amoako K.K."/>
            <person name="Chaves A.V."/>
            <person name="Ward M.P."/>
            <person name="McAllister T.A."/>
        </authorList>
    </citation>
    <scope>NUCLEOTIDE SEQUENCE [LARGE SCALE GENOMIC DNA]</scope>
    <source>
        <strain evidence="2 3">F1129D 143</strain>
    </source>
</reference>
<dbReference type="STRING" id="112904.BH747_13600"/>
<evidence type="ECO:0000313" key="3">
    <source>
        <dbReference type="Proteomes" id="UP000192477"/>
    </source>
</evidence>
<protein>
    <recommendedName>
        <fullName evidence="5">Prophage pi2 protein 38</fullName>
    </recommendedName>
</protein>